<accession>A0A3M9NNX8</accession>
<evidence type="ECO:0000313" key="2">
    <source>
        <dbReference type="Proteomes" id="UP000267223"/>
    </source>
</evidence>
<name>A0A3M9NNX8_9BACT</name>
<dbReference type="EMBL" id="RJJR01000002">
    <property type="protein sequence ID" value="RNI38873.1"/>
    <property type="molecule type" value="Genomic_DNA"/>
</dbReference>
<gene>
    <name evidence="1" type="ORF">EFY79_04210</name>
</gene>
<reference evidence="1 2" key="1">
    <citation type="submission" date="2018-11" db="EMBL/GenBank/DDBJ databases">
        <title>Draft genome sequence of Ferruginibacter sp. BO-59.</title>
        <authorList>
            <person name="Im W.T."/>
        </authorList>
    </citation>
    <scope>NUCLEOTIDE SEQUENCE [LARGE SCALE GENOMIC DNA]</scope>
    <source>
        <strain evidence="1 2">BO-59</strain>
    </source>
</reference>
<comment type="caution">
    <text evidence="1">The sequence shown here is derived from an EMBL/GenBank/DDBJ whole genome shotgun (WGS) entry which is preliminary data.</text>
</comment>
<dbReference type="Proteomes" id="UP000267223">
    <property type="component" value="Unassembled WGS sequence"/>
</dbReference>
<keyword evidence="2" id="KW-1185">Reference proteome</keyword>
<dbReference type="AlphaFoldDB" id="A0A3M9NNX8"/>
<proteinExistence type="predicted"/>
<dbReference type="RefSeq" id="WP_123119436.1">
    <property type="nucleotide sequence ID" value="NZ_RJJR01000002.1"/>
</dbReference>
<dbReference type="OrthoDB" id="1550693at2"/>
<protein>
    <submittedName>
        <fullName evidence="1">Uncharacterized protein</fullName>
    </submittedName>
</protein>
<evidence type="ECO:0000313" key="1">
    <source>
        <dbReference type="EMBL" id="RNI38873.1"/>
    </source>
</evidence>
<sequence>MISAFITLFKKIAILIFLLTAVFFKTFSQKVKLIEFGWDYPDVTYLSARLDSMQNTPFDGICFSFQRKIMEAFDDSLKSDCYFEFNKLQTLKWGKYTNNFIILRGFSKTGGNWFNDKAWENISNNMVHLSRVMQMKNIKGILFDPEYYYENPLFNPWTFSADQYPGKSFQQVQNQVKQRGKQFITSLQKRSNSFTFISLWIASLIAHEKKYTPIYKTRHALLISFFEGILEGKNKNVIITDGDEYAYWNTKPSQFLEGKYLLRNTMLELLHSEKSKKEAKNIQIAQPVYYDGLMATNTPIGNDLKRNIKWKWLAENLKYAIASSDQYMWFYSERNNWWNNTMNDTLLATFQEGKDLATNRIARLETNSAFSFLRETSFNNVNSQSGYYIDTTEITNEPAFNYVWNQKSKKIILDFRKRLPLSTFIYIDNNLQNQIKPSGLNVEISVPDFSKGSLIIINKYQDEMESSAIYILK</sequence>
<organism evidence="1 2">
    <name type="scientific">Hanamia caeni</name>
    <dbReference type="NCBI Taxonomy" id="2294116"/>
    <lineage>
        <taxon>Bacteria</taxon>
        <taxon>Pseudomonadati</taxon>
        <taxon>Bacteroidota</taxon>
        <taxon>Chitinophagia</taxon>
        <taxon>Chitinophagales</taxon>
        <taxon>Chitinophagaceae</taxon>
        <taxon>Hanamia</taxon>
    </lineage>
</organism>